<evidence type="ECO:0000313" key="2">
    <source>
        <dbReference type="Proteomes" id="UP000035682"/>
    </source>
</evidence>
<dbReference type="EMBL" id="LN609407">
    <property type="protein sequence ID" value="CEF61409.1"/>
    <property type="molecule type" value="Genomic_DNA"/>
</dbReference>
<keyword evidence="2" id="KW-1185">Reference proteome</keyword>
<reference evidence="1" key="1">
    <citation type="submission" date="2014-09" db="EMBL/GenBank/DDBJ databases">
        <authorList>
            <person name="Aslett A.Martin."/>
        </authorList>
    </citation>
    <scope>NUCLEOTIDE SEQUENCE</scope>
    <source>
        <strain evidence="1">ED321 Heterogonic</strain>
    </source>
</reference>
<dbReference type="AlphaFoldDB" id="A0A090L1N9"/>
<gene>
    <name evidence="1 3 4" type="ORF">SRAE_0000053300</name>
</gene>
<dbReference type="GeneID" id="36373777"/>
<dbReference type="CTD" id="36373777"/>
<evidence type="ECO:0000313" key="1">
    <source>
        <dbReference type="EMBL" id="CEF61409.1"/>
    </source>
</evidence>
<sequence length="241" mass="27867">MDTRNQASRIMKENHEGNVLNNCKINMADIKDQLICINMNKLKNLSKDLKVRSFGKTKKDFVDKILASIKSREDQEMVKTCIHSGSGITLVAYRMIFEKNVWNVSLLKVRMANKSFMTLKRESKVLLNFLNEEELKAKVFAMPNELVKHEDIFIVEDVMLQCGLSILFEGEKLVCINDKKCISYSKNQTKETTYSKIELKNAYIQVRYPSETIPYMRVKVCDKVFCFKKMVQGGKVSPIQL</sequence>
<proteinExistence type="predicted"/>
<reference evidence="3" key="3">
    <citation type="submission" date="2020-12" db="UniProtKB">
        <authorList>
            <consortium name="WormBaseParasite"/>
        </authorList>
    </citation>
    <scope>IDENTIFICATION</scope>
</reference>
<dbReference type="WBParaSite" id="SRAE_0000053300.1">
    <property type="protein sequence ID" value="SRAE_0000053300.1"/>
    <property type="gene ID" value="WBGene00256279"/>
</dbReference>
<organism evidence="1">
    <name type="scientific">Strongyloides ratti</name>
    <name type="common">Parasitic roundworm</name>
    <dbReference type="NCBI Taxonomy" id="34506"/>
    <lineage>
        <taxon>Eukaryota</taxon>
        <taxon>Metazoa</taxon>
        <taxon>Ecdysozoa</taxon>
        <taxon>Nematoda</taxon>
        <taxon>Chromadorea</taxon>
        <taxon>Rhabditida</taxon>
        <taxon>Tylenchina</taxon>
        <taxon>Panagrolaimomorpha</taxon>
        <taxon>Strongyloidoidea</taxon>
        <taxon>Strongyloididae</taxon>
        <taxon>Strongyloides</taxon>
    </lineage>
</organism>
<reference evidence="2" key="2">
    <citation type="submission" date="2014-09" db="EMBL/GenBank/DDBJ databases">
        <authorList>
            <person name="Martin A.A."/>
        </authorList>
    </citation>
    <scope>NUCLEOTIDE SEQUENCE</scope>
    <source>
        <strain evidence="2">ED321</strain>
    </source>
</reference>
<evidence type="ECO:0000313" key="4">
    <source>
        <dbReference type="WormBase" id="SRAE_0000053300"/>
    </source>
</evidence>
<name>A0A090L1N9_STRRB</name>
<dbReference type="RefSeq" id="XP_024500618.1">
    <property type="nucleotide sequence ID" value="XM_024646436.1"/>
</dbReference>
<protein>
    <submittedName>
        <fullName evidence="1 3">Uncharacterized protein</fullName>
    </submittedName>
</protein>
<accession>A0A090L1N9</accession>
<evidence type="ECO:0000313" key="3">
    <source>
        <dbReference type="WBParaSite" id="SRAE_0000053300.1"/>
    </source>
</evidence>
<dbReference type="WormBase" id="SRAE_0000053300">
    <property type="protein sequence ID" value="SRP11598"/>
    <property type="gene ID" value="WBGene00256279"/>
</dbReference>
<dbReference type="Proteomes" id="UP000035682">
    <property type="component" value="Unplaced"/>
</dbReference>